<dbReference type="EMBL" id="JXTB01000941">
    <property type="protein sequence ID" value="PON31729.1"/>
    <property type="molecule type" value="Genomic_DNA"/>
</dbReference>
<organism evidence="1 2">
    <name type="scientific">Parasponia andersonii</name>
    <name type="common">Sponia andersonii</name>
    <dbReference type="NCBI Taxonomy" id="3476"/>
    <lineage>
        <taxon>Eukaryota</taxon>
        <taxon>Viridiplantae</taxon>
        <taxon>Streptophyta</taxon>
        <taxon>Embryophyta</taxon>
        <taxon>Tracheophyta</taxon>
        <taxon>Spermatophyta</taxon>
        <taxon>Magnoliopsida</taxon>
        <taxon>eudicotyledons</taxon>
        <taxon>Gunneridae</taxon>
        <taxon>Pentapetalae</taxon>
        <taxon>rosids</taxon>
        <taxon>fabids</taxon>
        <taxon>Rosales</taxon>
        <taxon>Cannabaceae</taxon>
        <taxon>Parasponia</taxon>
    </lineage>
</organism>
<accession>A0A2P5A5F4</accession>
<sequence length="116" mass="13368">MDTVADMMLSIDEMFANLSRQARNEAISLFMNLRQKKDTPIPEHMTKIIAYLNKPEILGAEIDCDTPIDIVLNALSYTFNQFKIDHDIHRKDYTLIGLMKDLQIIENILKKNKLGS</sequence>
<evidence type="ECO:0000313" key="1">
    <source>
        <dbReference type="EMBL" id="PON31729.1"/>
    </source>
</evidence>
<proteinExistence type="predicted"/>
<protein>
    <submittedName>
        <fullName evidence="1">Uncharacterized protein</fullName>
    </submittedName>
</protein>
<keyword evidence="2" id="KW-1185">Reference proteome</keyword>
<dbReference type="AlphaFoldDB" id="A0A2P5A5F4"/>
<comment type="caution">
    <text evidence="1">The sequence shown here is derived from an EMBL/GenBank/DDBJ whole genome shotgun (WGS) entry which is preliminary data.</text>
</comment>
<evidence type="ECO:0000313" key="2">
    <source>
        <dbReference type="Proteomes" id="UP000237105"/>
    </source>
</evidence>
<feature type="non-terminal residue" evidence="1">
    <location>
        <position position="116"/>
    </location>
</feature>
<gene>
    <name evidence="1" type="ORF">PanWU01x14_367410</name>
</gene>
<name>A0A2P5A5F4_PARAD</name>
<dbReference type="OrthoDB" id="1194413at2759"/>
<dbReference type="Proteomes" id="UP000237105">
    <property type="component" value="Unassembled WGS sequence"/>
</dbReference>
<reference evidence="2" key="1">
    <citation type="submission" date="2016-06" db="EMBL/GenBank/DDBJ databases">
        <title>Parallel loss of symbiosis genes in relatives of nitrogen-fixing non-legume Parasponia.</title>
        <authorList>
            <person name="Van Velzen R."/>
            <person name="Holmer R."/>
            <person name="Bu F."/>
            <person name="Rutten L."/>
            <person name="Van Zeijl A."/>
            <person name="Liu W."/>
            <person name="Santuari L."/>
            <person name="Cao Q."/>
            <person name="Sharma T."/>
            <person name="Shen D."/>
            <person name="Roswanjaya Y."/>
            <person name="Wardhani T."/>
            <person name="Kalhor M.S."/>
            <person name="Jansen J."/>
            <person name="Van den Hoogen J."/>
            <person name="Gungor B."/>
            <person name="Hartog M."/>
            <person name="Hontelez J."/>
            <person name="Verver J."/>
            <person name="Yang W.-C."/>
            <person name="Schijlen E."/>
            <person name="Repin R."/>
            <person name="Schilthuizen M."/>
            <person name="Schranz E."/>
            <person name="Heidstra R."/>
            <person name="Miyata K."/>
            <person name="Fedorova E."/>
            <person name="Kohlen W."/>
            <person name="Bisseling T."/>
            <person name="Smit S."/>
            <person name="Geurts R."/>
        </authorList>
    </citation>
    <scope>NUCLEOTIDE SEQUENCE [LARGE SCALE GENOMIC DNA]</scope>
    <source>
        <strain evidence="2">cv. WU1-14</strain>
    </source>
</reference>